<dbReference type="SUPFAM" id="SSF159501">
    <property type="entry name" value="EreA/ChaN-like"/>
    <property type="match status" value="1"/>
</dbReference>
<sequence>MKRNILIVIFSLFFFLSFARGSEEKNEYTEKDYYEALKDNIFYINFEDKKYLDKIFEKEDLNNYNIILIGENHAVSVNYILKFEFLKYFHENYNFNHLLEEIPISQAFLINLYLDSGNENILNQIKKHTYKTYFCTQEHFDFYRKLYKYNQNQQQEKRISIVGADVEHQPILAYAAMYSIIREKEDLNSLSDIKILLEKLVLKGEMDKDIYSIAQQCDKLLFDEEMGESLLGKKDFQLLKLINDNILNCKTLYGSPQNEFNKKRDKMMYDNFRILDNDKNKYFGIWGNFHVWQFQVNGLLPFASYIKANKSYSDKILSIMVQYINCMYANPQRDYEPEKIENKMFYLQASYQDKLEKDKGNLYIYKLNYKNSIFNKMNINGKKAKPGETFITDLYQYLITVKDSPACKKVDFTKHSK</sequence>
<dbReference type="Gene3D" id="3.40.1660.10">
    <property type="entry name" value="EreA-like (biosynthetic domain)"/>
    <property type="match status" value="1"/>
</dbReference>
<reference evidence="1" key="1">
    <citation type="submission" date="2020-04" db="EMBL/GenBank/DDBJ databases">
        <title>Comparative genomics of oral phylogroup-2 Treponema strains.</title>
        <authorList>
            <person name="Zeng H."/>
            <person name="Chan Y.K."/>
            <person name="Watt R.M."/>
        </authorList>
    </citation>
    <scope>NUCLEOTIDE SEQUENCE</scope>
    <source>
        <strain evidence="1">OMZ 905</strain>
    </source>
</reference>
<evidence type="ECO:0000313" key="1">
    <source>
        <dbReference type="EMBL" id="UTD01258.1"/>
    </source>
</evidence>
<dbReference type="Proteomes" id="UP001056981">
    <property type="component" value="Chromosome"/>
</dbReference>
<protein>
    <submittedName>
        <fullName evidence="1">Erythromycin esterase family protein</fullName>
    </submittedName>
</protein>
<gene>
    <name evidence="1" type="ORF">E4N86_11490</name>
</gene>
<evidence type="ECO:0000313" key="2">
    <source>
        <dbReference type="Proteomes" id="UP001056981"/>
    </source>
</evidence>
<accession>A0A9Q9BQJ0</accession>
<name>A0A9Q9BQJ0_TREDN</name>
<dbReference type="EMBL" id="CP051635">
    <property type="protein sequence ID" value="UTD01258.1"/>
    <property type="molecule type" value="Genomic_DNA"/>
</dbReference>
<proteinExistence type="predicted"/>
<dbReference type="RefSeq" id="WP_253717170.1">
    <property type="nucleotide sequence ID" value="NZ_CP051522.1"/>
</dbReference>
<dbReference type="Gene3D" id="1.20.1440.30">
    <property type="entry name" value="Biosynthetic Protein domain"/>
    <property type="match status" value="1"/>
</dbReference>
<dbReference type="Gene3D" id="3.30.1870.10">
    <property type="entry name" value="EreA-like, domain 2"/>
    <property type="match status" value="1"/>
</dbReference>
<dbReference type="AlphaFoldDB" id="A0A9Q9BQJ0"/>
<organism evidence="1 2">
    <name type="scientific">Treponema denticola</name>
    <dbReference type="NCBI Taxonomy" id="158"/>
    <lineage>
        <taxon>Bacteria</taxon>
        <taxon>Pseudomonadati</taxon>
        <taxon>Spirochaetota</taxon>
        <taxon>Spirochaetia</taxon>
        <taxon>Spirochaetales</taxon>
        <taxon>Treponemataceae</taxon>
        <taxon>Treponema</taxon>
    </lineage>
</organism>